<proteinExistence type="predicted"/>
<protein>
    <submittedName>
        <fullName evidence="1">Uncharacterized protein</fullName>
    </submittedName>
</protein>
<evidence type="ECO:0000313" key="1">
    <source>
        <dbReference type="EMBL" id="GAF94888.1"/>
    </source>
</evidence>
<sequence length="72" mass="8009">MNKDSIFYHHVVGDGVAAGISQVNAIIVLRDRVFFNDITARRRTKVDAVVIVRDHVIVYGVAVGMIKQEDTV</sequence>
<reference evidence="1" key="1">
    <citation type="journal article" date="2014" name="Front. Microbiol.">
        <title>High frequency of phylogenetically diverse reductive dehalogenase-homologous genes in deep subseafloor sedimentary metagenomes.</title>
        <authorList>
            <person name="Kawai M."/>
            <person name="Futagami T."/>
            <person name="Toyoda A."/>
            <person name="Takaki Y."/>
            <person name="Nishi S."/>
            <person name="Hori S."/>
            <person name="Arai W."/>
            <person name="Tsubouchi T."/>
            <person name="Morono Y."/>
            <person name="Uchiyama I."/>
            <person name="Ito T."/>
            <person name="Fujiyama A."/>
            <person name="Inagaki F."/>
            <person name="Takami H."/>
        </authorList>
    </citation>
    <scope>NUCLEOTIDE SEQUENCE</scope>
    <source>
        <strain evidence="1">Expedition CK06-06</strain>
    </source>
</reference>
<organism evidence="1">
    <name type="scientific">marine sediment metagenome</name>
    <dbReference type="NCBI Taxonomy" id="412755"/>
    <lineage>
        <taxon>unclassified sequences</taxon>
        <taxon>metagenomes</taxon>
        <taxon>ecological metagenomes</taxon>
    </lineage>
</organism>
<dbReference type="EMBL" id="BARS01015833">
    <property type="protein sequence ID" value="GAF94888.1"/>
    <property type="molecule type" value="Genomic_DNA"/>
</dbReference>
<comment type="caution">
    <text evidence="1">The sequence shown here is derived from an EMBL/GenBank/DDBJ whole genome shotgun (WGS) entry which is preliminary data.</text>
</comment>
<gene>
    <name evidence="1" type="ORF">S01H1_26142</name>
</gene>
<dbReference type="AlphaFoldDB" id="X0TMU8"/>
<name>X0TMU8_9ZZZZ</name>
<accession>X0TMU8</accession>